<reference evidence="2 3" key="1">
    <citation type="journal article" date="2018" name="Int. J. Syst. Evol. Microbiol.">
        <title>Adhaeribacter swui sp. nov., isolated from wet mud.</title>
        <authorList>
            <person name="Kim D.U."/>
            <person name="Kim K.W."/>
            <person name="Kang M.S."/>
            <person name="Kim J.Y."/>
            <person name="Jang J.H."/>
            <person name="Kim M.K."/>
        </authorList>
    </citation>
    <scope>NUCLEOTIDE SEQUENCE [LARGE SCALE GENOMIC DNA]</scope>
    <source>
        <strain evidence="2 3">KCTC 52873</strain>
    </source>
</reference>
<keyword evidence="1" id="KW-0812">Transmembrane</keyword>
<sequence length="107" mass="11543">MMTPREIQTQTVGKRAGQGALIALGLVTIFIVQLQAMDVDYGAWVLLPLLTVSVGGAIGGIIYYLVEPARQGSNGRKWLVNISCALVYCLILWLSLIAALSVTGHWD</sequence>
<feature type="transmembrane region" description="Helical" evidence="1">
    <location>
        <begin position="43"/>
        <end position="66"/>
    </location>
</feature>
<name>A0A7G7GER1_9BACT</name>
<keyword evidence="1" id="KW-1133">Transmembrane helix</keyword>
<feature type="transmembrane region" description="Helical" evidence="1">
    <location>
        <begin position="78"/>
        <end position="102"/>
    </location>
</feature>
<proteinExistence type="predicted"/>
<dbReference type="KEGG" id="aswu:HUW51_24130"/>
<dbReference type="Proteomes" id="UP000515237">
    <property type="component" value="Chromosome"/>
</dbReference>
<evidence type="ECO:0000313" key="2">
    <source>
        <dbReference type="EMBL" id="QNF35645.1"/>
    </source>
</evidence>
<accession>A0A7G7GER1</accession>
<protein>
    <recommendedName>
        <fullName evidence="4">Potassium transporter KefB</fullName>
    </recommendedName>
</protein>
<evidence type="ECO:0000256" key="1">
    <source>
        <dbReference type="SAM" id="Phobius"/>
    </source>
</evidence>
<evidence type="ECO:0008006" key="4">
    <source>
        <dbReference type="Google" id="ProtNLM"/>
    </source>
</evidence>
<keyword evidence="3" id="KW-1185">Reference proteome</keyword>
<evidence type="ECO:0000313" key="3">
    <source>
        <dbReference type="Proteomes" id="UP000515237"/>
    </source>
</evidence>
<dbReference type="EMBL" id="CP055156">
    <property type="protein sequence ID" value="QNF35645.1"/>
    <property type="molecule type" value="Genomic_DNA"/>
</dbReference>
<dbReference type="RefSeq" id="WP_185272134.1">
    <property type="nucleotide sequence ID" value="NZ_CP055156.1"/>
</dbReference>
<organism evidence="2 3">
    <name type="scientific">Adhaeribacter swui</name>
    <dbReference type="NCBI Taxonomy" id="2086471"/>
    <lineage>
        <taxon>Bacteria</taxon>
        <taxon>Pseudomonadati</taxon>
        <taxon>Bacteroidota</taxon>
        <taxon>Cytophagia</taxon>
        <taxon>Cytophagales</taxon>
        <taxon>Hymenobacteraceae</taxon>
        <taxon>Adhaeribacter</taxon>
    </lineage>
</organism>
<feature type="transmembrane region" description="Helical" evidence="1">
    <location>
        <begin position="20"/>
        <end position="37"/>
    </location>
</feature>
<dbReference type="AlphaFoldDB" id="A0A7G7GER1"/>
<gene>
    <name evidence="2" type="ORF">HUW51_24130</name>
</gene>
<keyword evidence="1" id="KW-0472">Membrane</keyword>